<accession>A0A2G9U723</accession>
<dbReference type="Proteomes" id="UP000230423">
    <property type="component" value="Unassembled WGS sequence"/>
</dbReference>
<dbReference type="EMBL" id="KZ348555">
    <property type="protein sequence ID" value="PIO66033.1"/>
    <property type="molecule type" value="Genomic_DNA"/>
</dbReference>
<evidence type="ECO:0000313" key="2">
    <source>
        <dbReference type="Proteomes" id="UP000230423"/>
    </source>
</evidence>
<gene>
    <name evidence="1" type="ORF">TELCIR_12267</name>
</gene>
<keyword evidence="2" id="KW-1185">Reference proteome</keyword>
<feature type="non-terminal residue" evidence="1">
    <location>
        <position position="64"/>
    </location>
</feature>
<sequence length="64" mass="7291">MVDDDTNNFSGKTQGTTGPLMGLFDVKYLSNEQLKGFNSYKYSCIDSSPISMYISHPFWNWLVT</sequence>
<protein>
    <submittedName>
        <fullName evidence="1">Uncharacterized protein</fullName>
    </submittedName>
</protein>
<name>A0A2G9U723_TELCI</name>
<dbReference type="AlphaFoldDB" id="A0A2G9U723"/>
<evidence type="ECO:0000313" key="1">
    <source>
        <dbReference type="EMBL" id="PIO66033.1"/>
    </source>
</evidence>
<dbReference type="OrthoDB" id="196717at2759"/>
<proteinExistence type="predicted"/>
<reference evidence="1 2" key="1">
    <citation type="submission" date="2015-09" db="EMBL/GenBank/DDBJ databases">
        <title>Draft genome of the parasitic nematode Teladorsagia circumcincta isolate WARC Sus (inbred).</title>
        <authorList>
            <person name="Mitreva M."/>
        </authorList>
    </citation>
    <scope>NUCLEOTIDE SEQUENCE [LARGE SCALE GENOMIC DNA]</scope>
    <source>
        <strain evidence="1 2">S</strain>
    </source>
</reference>
<organism evidence="1 2">
    <name type="scientific">Teladorsagia circumcincta</name>
    <name type="common">Brown stomach worm</name>
    <name type="synonym">Ostertagia circumcincta</name>
    <dbReference type="NCBI Taxonomy" id="45464"/>
    <lineage>
        <taxon>Eukaryota</taxon>
        <taxon>Metazoa</taxon>
        <taxon>Ecdysozoa</taxon>
        <taxon>Nematoda</taxon>
        <taxon>Chromadorea</taxon>
        <taxon>Rhabditida</taxon>
        <taxon>Rhabditina</taxon>
        <taxon>Rhabditomorpha</taxon>
        <taxon>Strongyloidea</taxon>
        <taxon>Trichostrongylidae</taxon>
        <taxon>Teladorsagia</taxon>
    </lineage>
</organism>